<dbReference type="SUPFAM" id="SSF48498">
    <property type="entry name" value="Tetracyclin repressor-like, C-terminal domain"/>
    <property type="match status" value="1"/>
</dbReference>
<protein>
    <submittedName>
        <fullName evidence="6">TetR/AcrR family transcriptional regulator</fullName>
    </submittedName>
</protein>
<dbReference type="Pfam" id="PF00440">
    <property type="entry name" value="TetR_N"/>
    <property type="match status" value="1"/>
</dbReference>
<reference evidence="7" key="1">
    <citation type="submission" date="2018-07" db="EMBL/GenBank/DDBJ databases">
        <authorList>
            <person name="Safronova V.I."/>
            <person name="Chirak E.R."/>
            <person name="Sazanova A.L."/>
        </authorList>
    </citation>
    <scope>NUCLEOTIDE SEQUENCE [LARGE SCALE GENOMIC DNA]</scope>
    <source>
        <strain evidence="7">RCAM04685</strain>
    </source>
</reference>
<feature type="DNA-binding region" description="H-T-H motif" evidence="4">
    <location>
        <begin position="34"/>
        <end position="53"/>
    </location>
</feature>
<evidence type="ECO:0000313" key="7">
    <source>
        <dbReference type="Proteomes" id="UP000255207"/>
    </source>
</evidence>
<evidence type="ECO:0000256" key="3">
    <source>
        <dbReference type="ARBA" id="ARBA00023163"/>
    </source>
</evidence>
<accession>A0A370KZK8</accession>
<dbReference type="EMBL" id="QQTP01000020">
    <property type="protein sequence ID" value="RDJ20296.1"/>
    <property type="molecule type" value="Genomic_DNA"/>
</dbReference>
<dbReference type="Gene3D" id="1.10.10.60">
    <property type="entry name" value="Homeodomain-like"/>
    <property type="match status" value="1"/>
</dbReference>
<feature type="domain" description="HTH tetR-type" evidence="5">
    <location>
        <begin position="11"/>
        <end position="71"/>
    </location>
</feature>
<dbReference type="Gene3D" id="1.10.357.10">
    <property type="entry name" value="Tetracycline Repressor, domain 2"/>
    <property type="match status" value="1"/>
</dbReference>
<keyword evidence="7" id="KW-1185">Reference proteome</keyword>
<dbReference type="GO" id="GO:0000976">
    <property type="term" value="F:transcription cis-regulatory region binding"/>
    <property type="evidence" value="ECO:0007669"/>
    <property type="project" value="TreeGrafter"/>
</dbReference>
<sequence>MPELHPTFPQGDARNAIVEAALAVFAAKGFHGAGTRQIAQAAGVSQPLLNHHFGGKEALWRVIGEQITADFMAFMAGAVDLALPPGDGVTAMLRAYLAFWKARPLSFRFNLWRRLDGLQDERASRSEEMTRPVVAFMQRAQDAGFIRNDLPPGLAAIMGGALVQFWLDSQLEIRAALAVTGDEGLADEDAIGHIVRLLRAPS</sequence>
<name>A0A370KZK8_9HYPH</name>
<dbReference type="InterPro" id="IPR050109">
    <property type="entry name" value="HTH-type_TetR-like_transc_reg"/>
</dbReference>
<evidence type="ECO:0000256" key="1">
    <source>
        <dbReference type="ARBA" id="ARBA00023015"/>
    </source>
</evidence>
<gene>
    <name evidence="6" type="ORF">DWE98_25375</name>
</gene>
<proteinExistence type="predicted"/>
<evidence type="ECO:0000256" key="2">
    <source>
        <dbReference type="ARBA" id="ARBA00023125"/>
    </source>
</evidence>
<dbReference type="Proteomes" id="UP000255207">
    <property type="component" value="Unassembled WGS sequence"/>
</dbReference>
<keyword evidence="1" id="KW-0805">Transcription regulation</keyword>
<dbReference type="OrthoDB" id="2356263at2"/>
<comment type="caution">
    <text evidence="6">The sequence shown here is derived from an EMBL/GenBank/DDBJ whole genome shotgun (WGS) entry which is preliminary data.</text>
</comment>
<dbReference type="PROSITE" id="PS50977">
    <property type="entry name" value="HTH_TETR_2"/>
    <property type="match status" value="1"/>
</dbReference>
<dbReference type="InterPro" id="IPR001647">
    <property type="entry name" value="HTH_TetR"/>
</dbReference>
<dbReference type="AlphaFoldDB" id="A0A370KZK8"/>
<dbReference type="InterPro" id="IPR036271">
    <property type="entry name" value="Tet_transcr_reg_TetR-rel_C_sf"/>
</dbReference>
<keyword evidence="2 4" id="KW-0238">DNA-binding</keyword>
<dbReference type="PANTHER" id="PTHR30055:SF234">
    <property type="entry name" value="HTH-TYPE TRANSCRIPTIONAL REGULATOR BETI"/>
    <property type="match status" value="1"/>
</dbReference>
<dbReference type="PRINTS" id="PR00455">
    <property type="entry name" value="HTHTETR"/>
</dbReference>
<evidence type="ECO:0000259" key="5">
    <source>
        <dbReference type="PROSITE" id="PS50977"/>
    </source>
</evidence>
<dbReference type="PANTHER" id="PTHR30055">
    <property type="entry name" value="HTH-TYPE TRANSCRIPTIONAL REGULATOR RUTR"/>
    <property type="match status" value="1"/>
</dbReference>
<dbReference type="InterPro" id="IPR009057">
    <property type="entry name" value="Homeodomain-like_sf"/>
</dbReference>
<dbReference type="RefSeq" id="WP_114832102.1">
    <property type="nucleotide sequence ID" value="NZ_QQTO01000027.1"/>
</dbReference>
<dbReference type="GO" id="GO:0003700">
    <property type="term" value="F:DNA-binding transcription factor activity"/>
    <property type="evidence" value="ECO:0007669"/>
    <property type="project" value="TreeGrafter"/>
</dbReference>
<dbReference type="SUPFAM" id="SSF46689">
    <property type="entry name" value="Homeodomain-like"/>
    <property type="match status" value="1"/>
</dbReference>
<keyword evidence="3" id="KW-0804">Transcription</keyword>
<evidence type="ECO:0000256" key="4">
    <source>
        <dbReference type="PROSITE-ProRule" id="PRU00335"/>
    </source>
</evidence>
<organism evidence="6 7">
    <name type="scientific">Bosea caraganae</name>
    <dbReference type="NCBI Taxonomy" id="2763117"/>
    <lineage>
        <taxon>Bacteria</taxon>
        <taxon>Pseudomonadati</taxon>
        <taxon>Pseudomonadota</taxon>
        <taxon>Alphaproteobacteria</taxon>
        <taxon>Hyphomicrobiales</taxon>
        <taxon>Boseaceae</taxon>
        <taxon>Bosea</taxon>
    </lineage>
</organism>
<evidence type="ECO:0000313" key="6">
    <source>
        <dbReference type="EMBL" id="RDJ20296.1"/>
    </source>
</evidence>